<feature type="active site" evidence="10">
    <location>
        <position position="442"/>
    </location>
</feature>
<evidence type="ECO:0000256" key="4">
    <source>
        <dbReference type="ARBA" id="ARBA00022670"/>
    </source>
</evidence>
<evidence type="ECO:0000313" key="12">
    <source>
        <dbReference type="EMBL" id="KAH8107946.1"/>
    </source>
</evidence>
<proteinExistence type="inferred from homology"/>
<comment type="subcellular location">
    <subcellularLocation>
        <location evidence="9">Mitochondrion</location>
    </subcellularLocation>
    <subcellularLocation>
        <location evidence="9">Cytoplasm</location>
    </subcellularLocation>
</comment>
<evidence type="ECO:0000256" key="1">
    <source>
        <dbReference type="ARBA" id="ARBA00000423"/>
    </source>
</evidence>
<dbReference type="InterPro" id="IPR038765">
    <property type="entry name" value="Papain-like_cys_pep_sf"/>
</dbReference>
<evidence type="ECO:0000256" key="11">
    <source>
        <dbReference type="SAM" id="MobiDB-lite"/>
    </source>
</evidence>
<comment type="catalytic activity">
    <reaction evidence="1 9">
        <text>Inactivates bleomycin B2 (a cytotoxic glycometallopeptide) by hydrolysis of a carboxyamide bond of beta-aminoalanine, but also shows general aminopeptidase activity. The specificity varies somewhat with source, but amino acid arylamides of Met, Leu and Ala are preferred.</text>
        <dbReference type="EC" id="3.4.22.40"/>
    </reaction>
</comment>
<dbReference type="EMBL" id="JAEVFJ010000001">
    <property type="protein sequence ID" value="KAH8107946.1"/>
    <property type="molecule type" value="Genomic_DNA"/>
</dbReference>
<evidence type="ECO:0000256" key="5">
    <source>
        <dbReference type="ARBA" id="ARBA00022801"/>
    </source>
</evidence>
<feature type="active site" evidence="10">
    <location>
        <position position="420"/>
    </location>
</feature>
<comment type="function">
    <text evidence="9">Has aminopeptidase activity, shortening substrate peptides sequentially by 1 amino acid. Has bleomycin hydrolase activity, which can protect the cell from the toxic effects of bleomycin. Has homocysteine-thiolactonase activity, protecting the cell against homocysteine toxicity.</text>
</comment>
<accession>A0A8K0XWA9</accession>
<keyword evidence="6 9" id="KW-0788">Thiol protease</keyword>
<name>A0A8K0XWA9_9AGAR</name>
<comment type="similarity">
    <text evidence="9">Belongs to the peptidase C1 family.</text>
</comment>
<dbReference type="PIRSF" id="PIRSF005700">
    <property type="entry name" value="PepC"/>
    <property type="match status" value="1"/>
</dbReference>
<dbReference type="Gene3D" id="3.90.70.10">
    <property type="entry name" value="Cysteine proteinases"/>
    <property type="match status" value="1"/>
</dbReference>
<keyword evidence="9" id="KW-0963">Cytoplasm</keyword>
<dbReference type="InterPro" id="IPR000169">
    <property type="entry name" value="Pept_cys_AS"/>
</dbReference>
<dbReference type="AlphaFoldDB" id="A0A8K0XWA9"/>
<keyword evidence="5 9" id="KW-0378">Hydrolase</keyword>
<dbReference type="GO" id="GO:0043418">
    <property type="term" value="P:homocysteine catabolic process"/>
    <property type="evidence" value="ECO:0007669"/>
    <property type="project" value="TreeGrafter"/>
</dbReference>
<comment type="caution">
    <text evidence="12">The sequence shown here is derived from an EMBL/GenBank/DDBJ whole genome shotgun (WGS) entry which is preliminary data.</text>
</comment>
<comment type="subunit">
    <text evidence="8">Homohexamer. Binds to nucleic acids. Binds single-stranded DNA and RNA with higher affinity than double-stranded DNA.</text>
</comment>
<feature type="active site" evidence="10">
    <location>
        <position position="115"/>
    </location>
</feature>
<dbReference type="SUPFAM" id="SSF54001">
    <property type="entry name" value="Cysteine proteinases"/>
    <property type="match status" value="1"/>
</dbReference>
<organism evidence="12 13">
    <name type="scientific">Cristinia sonorae</name>
    <dbReference type="NCBI Taxonomy" id="1940300"/>
    <lineage>
        <taxon>Eukaryota</taxon>
        <taxon>Fungi</taxon>
        <taxon>Dikarya</taxon>
        <taxon>Basidiomycota</taxon>
        <taxon>Agaricomycotina</taxon>
        <taxon>Agaricomycetes</taxon>
        <taxon>Agaricomycetidae</taxon>
        <taxon>Agaricales</taxon>
        <taxon>Pleurotineae</taxon>
        <taxon>Stephanosporaceae</taxon>
        <taxon>Cristinia</taxon>
    </lineage>
</organism>
<dbReference type="GO" id="GO:0005739">
    <property type="term" value="C:mitochondrion"/>
    <property type="evidence" value="ECO:0007669"/>
    <property type="project" value="UniProtKB-SubCell"/>
</dbReference>
<evidence type="ECO:0000256" key="10">
    <source>
        <dbReference type="PIRSR" id="PIRSR005700-1"/>
    </source>
</evidence>
<comment type="function">
    <text evidence="7">The normal physiological role of the enzyme is unknown, but it is not essential for the viability of yeast cells. Has aminopeptidase activity, shortening substrate peptides sequentially by 1 amino acid. Has bleomycin hydrolase activity, which can protect the cell from the toxic effects of bleomycin. Has homocysteine-thiolactonase activity, protecting the cell against homocysteine toxicity. Acts as a repressor in the GAL4 regulatory system, but this does not require either the peptidase or nucleic acid-binding activities.</text>
</comment>
<keyword evidence="13" id="KW-1185">Reference proteome</keyword>
<dbReference type="OrthoDB" id="2666448at2759"/>
<evidence type="ECO:0000256" key="7">
    <source>
        <dbReference type="ARBA" id="ARBA00025347"/>
    </source>
</evidence>
<evidence type="ECO:0000256" key="9">
    <source>
        <dbReference type="PIRNR" id="PIRNR005700"/>
    </source>
</evidence>
<keyword evidence="9" id="KW-0496">Mitochondrion</keyword>
<evidence type="ECO:0000256" key="6">
    <source>
        <dbReference type="ARBA" id="ARBA00022807"/>
    </source>
</evidence>
<evidence type="ECO:0000313" key="13">
    <source>
        <dbReference type="Proteomes" id="UP000813824"/>
    </source>
</evidence>
<dbReference type="CDD" id="cd00585">
    <property type="entry name" value="Peptidase_C1B"/>
    <property type="match status" value="1"/>
</dbReference>
<dbReference type="PROSITE" id="PS00139">
    <property type="entry name" value="THIOL_PROTEASE_CYS"/>
    <property type="match status" value="1"/>
</dbReference>
<dbReference type="GO" id="GO:0006508">
    <property type="term" value="P:proteolysis"/>
    <property type="evidence" value="ECO:0007669"/>
    <property type="project" value="UniProtKB-KW"/>
</dbReference>
<evidence type="ECO:0000256" key="8">
    <source>
        <dbReference type="ARBA" id="ARBA00026080"/>
    </source>
</evidence>
<dbReference type="Proteomes" id="UP000813824">
    <property type="component" value="Unassembled WGS sequence"/>
</dbReference>
<dbReference type="EC" id="3.4.22.40" evidence="2 9"/>
<dbReference type="PANTHER" id="PTHR10363:SF2">
    <property type="entry name" value="BLEOMYCIN HYDROLASE"/>
    <property type="match status" value="1"/>
</dbReference>
<dbReference type="GO" id="GO:0004197">
    <property type="term" value="F:cysteine-type endopeptidase activity"/>
    <property type="evidence" value="ECO:0007669"/>
    <property type="project" value="UniProtKB-EC"/>
</dbReference>
<dbReference type="GO" id="GO:0009636">
    <property type="term" value="P:response to toxic substance"/>
    <property type="evidence" value="ECO:0007669"/>
    <property type="project" value="TreeGrafter"/>
</dbReference>
<feature type="region of interest" description="Disordered" evidence="11">
    <location>
        <begin position="1"/>
        <end position="22"/>
    </location>
</feature>
<evidence type="ECO:0000256" key="2">
    <source>
        <dbReference type="ARBA" id="ARBA00012465"/>
    </source>
</evidence>
<keyword evidence="4 9" id="KW-0645">Protease</keyword>
<dbReference type="Pfam" id="PF03051">
    <property type="entry name" value="Peptidase_C1_2"/>
    <property type="match status" value="1"/>
</dbReference>
<feature type="compositionally biased region" description="Polar residues" evidence="11">
    <location>
        <begin position="11"/>
        <end position="21"/>
    </location>
</feature>
<reference evidence="12" key="1">
    <citation type="journal article" date="2021" name="New Phytol.">
        <title>Evolutionary innovations through gain and loss of genes in the ectomycorrhizal Boletales.</title>
        <authorList>
            <person name="Wu G."/>
            <person name="Miyauchi S."/>
            <person name="Morin E."/>
            <person name="Kuo A."/>
            <person name="Drula E."/>
            <person name="Varga T."/>
            <person name="Kohler A."/>
            <person name="Feng B."/>
            <person name="Cao Y."/>
            <person name="Lipzen A."/>
            <person name="Daum C."/>
            <person name="Hundley H."/>
            <person name="Pangilinan J."/>
            <person name="Johnson J."/>
            <person name="Barry K."/>
            <person name="LaButti K."/>
            <person name="Ng V."/>
            <person name="Ahrendt S."/>
            <person name="Min B."/>
            <person name="Choi I.G."/>
            <person name="Park H."/>
            <person name="Plett J.M."/>
            <person name="Magnuson J."/>
            <person name="Spatafora J.W."/>
            <person name="Nagy L.G."/>
            <person name="Henrissat B."/>
            <person name="Grigoriev I.V."/>
            <person name="Yang Z.L."/>
            <person name="Xu J."/>
            <person name="Martin F.M."/>
        </authorList>
    </citation>
    <scope>NUCLEOTIDE SEQUENCE</scope>
    <source>
        <strain evidence="12">KKN 215</strain>
    </source>
</reference>
<sequence>MGAANSKVPVQGSSPRTSVNEKQQEIHDLAASLSTLSIRGPKSPTGTLTSAAISDWESSIASNPKLQLTRTILNHTHIQEVLQSRAARIADKHVFNTEIEFKTGPVTNQKSSGRCWLFASTNVFRYNVMKKLSLSEFQLSQSYLFFWDKLNKSNYFLENVIELADQPIDDRLVNYLSGDLISDGGQWDMVVNLVEAYGVVPQAVFPESYHSSLSGPINSLLKTKLREHSLILRSLKSTLQSSSALSADAITASLRSKKEELMKEIYTIISATLGVPPSADEKFSYDYYDKDGKAGHWEGTPKEFYATFAVNKYSPSDSFSLINDPRNEYGKLYTVERLGNIWGARPVLYVNTKIDDLKNAVVKMLKGGQPVFFGCDVGKFSDRESGIMDPALFEYESAFDITLGLSKADRLRVNESSMTHAMVISGVHLDSEGKPVRYKVENSWGPDAGEKGYYVMTDAWFEEFVYQVVVPKAFAPKELVKVYEGDEKIVLPAWDPMGSLA</sequence>
<dbReference type="InterPro" id="IPR004134">
    <property type="entry name" value="Peptidase_C1B"/>
</dbReference>
<dbReference type="PANTHER" id="PTHR10363">
    <property type="entry name" value="BLEOMYCIN HYDROLASE"/>
    <property type="match status" value="1"/>
</dbReference>
<evidence type="ECO:0000256" key="3">
    <source>
        <dbReference type="ARBA" id="ARBA00016900"/>
    </source>
</evidence>
<gene>
    <name evidence="12" type="ORF">BXZ70DRAFT_23998</name>
</gene>
<dbReference type="GO" id="GO:0070005">
    <property type="term" value="F:cysteine-type aminopeptidase activity"/>
    <property type="evidence" value="ECO:0007669"/>
    <property type="project" value="InterPro"/>
</dbReference>
<protein>
    <recommendedName>
        <fullName evidence="3 9">Cysteine proteinase 1, mitochondrial</fullName>
        <ecNumber evidence="2 9">3.4.22.40</ecNumber>
    </recommendedName>
</protein>